<dbReference type="Proteomes" id="UP000663570">
    <property type="component" value="Chromosome"/>
</dbReference>
<sequence length="201" mass="22349">MPPDRRSHVPITLRVARTLATALGERDEGTRAHCERVVALADMLGTACKLSRTELRVLHVAACLHDIGKLGVPDEVLHNPGPLDAAGWAVMRTHPERGQRILSTLGLDHADAVGLAIRHHHEQFNGEGYPDRIAGESIPVVSRIIAMADSYDAIATRRVYRDARPHHHTMETLEAERGRKLDPWLFDRFAALIEHSPLRAM</sequence>
<proteinExistence type="predicted"/>
<dbReference type="SMART" id="SM00471">
    <property type="entry name" value="HDc"/>
    <property type="match status" value="1"/>
</dbReference>
<dbReference type="RefSeq" id="WP_172202216.1">
    <property type="nucleotide sequence ID" value="NZ_CP071060.1"/>
</dbReference>
<dbReference type="CDD" id="cd00077">
    <property type="entry name" value="HDc"/>
    <property type="match status" value="1"/>
</dbReference>
<accession>A0ABX7M5K2</accession>
<evidence type="ECO:0000259" key="1">
    <source>
        <dbReference type="PROSITE" id="PS51832"/>
    </source>
</evidence>
<dbReference type="PANTHER" id="PTHR43155">
    <property type="entry name" value="CYCLIC DI-GMP PHOSPHODIESTERASE PA4108-RELATED"/>
    <property type="match status" value="1"/>
</dbReference>
<dbReference type="Gene3D" id="1.10.3210.10">
    <property type="entry name" value="Hypothetical protein af1432"/>
    <property type="match status" value="1"/>
</dbReference>
<reference evidence="2 3" key="1">
    <citation type="submission" date="2021-02" db="EMBL/GenBank/DDBJ databases">
        <title>Niveibacterium changnyeongensis HC41.</title>
        <authorList>
            <person name="Kang M."/>
        </authorList>
    </citation>
    <scope>NUCLEOTIDE SEQUENCE [LARGE SCALE GENOMIC DNA]</scope>
    <source>
        <strain evidence="2 3">HC41</strain>
    </source>
</reference>
<organism evidence="2 3">
    <name type="scientific">Niveibacterium microcysteis</name>
    <dbReference type="NCBI Taxonomy" id="2811415"/>
    <lineage>
        <taxon>Bacteria</taxon>
        <taxon>Pseudomonadati</taxon>
        <taxon>Pseudomonadota</taxon>
        <taxon>Betaproteobacteria</taxon>
        <taxon>Rhodocyclales</taxon>
        <taxon>Rhodocyclaceae</taxon>
        <taxon>Niveibacterium</taxon>
    </lineage>
</organism>
<dbReference type="EMBL" id="CP071060">
    <property type="protein sequence ID" value="QSI77025.1"/>
    <property type="molecule type" value="Genomic_DNA"/>
</dbReference>
<protein>
    <submittedName>
        <fullName evidence="2">HD domain-containing protein</fullName>
    </submittedName>
</protein>
<gene>
    <name evidence="2" type="ORF">JY500_21695</name>
</gene>
<dbReference type="PROSITE" id="PS51832">
    <property type="entry name" value="HD_GYP"/>
    <property type="match status" value="1"/>
</dbReference>
<feature type="domain" description="HD-GYP" evidence="1">
    <location>
        <begin position="8"/>
        <end position="201"/>
    </location>
</feature>
<evidence type="ECO:0000313" key="2">
    <source>
        <dbReference type="EMBL" id="QSI77025.1"/>
    </source>
</evidence>
<name>A0ABX7M5K2_9RHOO</name>
<dbReference type="PANTHER" id="PTHR43155:SF2">
    <property type="entry name" value="CYCLIC DI-GMP PHOSPHODIESTERASE PA4108"/>
    <property type="match status" value="1"/>
</dbReference>
<dbReference type="InterPro" id="IPR003607">
    <property type="entry name" value="HD/PDEase_dom"/>
</dbReference>
<dbReference type="SUPFAM" id="SSF109604">
    <property type="entry name" value="HD-domain/PDEase-like"/>
    <property type="match status" value="1"/>
</dbReference>
<dbReference type="InterPro" id="IPR037522">
    <property type="entry name" value="HD_GYP_dom"/>
</dbReference>
<keyword evidence="3" id="KW-1185">Reference proteome</keyword>
<dbReference type="Pfam" id="PF13487">
    <property type="entry name" value="HD_5"/>
    <property type="match status" value="1"/>
</dbReference>
<evidence type="ECO:0000313" key="3">
    <source>
        <dbReference type="Proteomes" id="UP000663570"/>
    </source>
</evidence>